<comment type="catalytic activity">
    <reaction evidence="10 11">
        <text>an acyl-CoA + a 1,2-diacyl-sn-glycerol = a triacyl-sn-glycerol + CoA</text>
        <dbReference type="Rhea" id="RHEA:10868"/>
        <dbReference type="ChEBI" id="CHEBI:17815"/>
        <dbReference type="ChEBI" id="CHEBI:57287"/>
        <dbReference type="ChEBI" id="CHEBI:58342"/>
        <dbReference type="ChEBI" id="CHEBI:64615"/>
        <dbReference type="EC" id="2.3.1.20"/>
    </reaction>
</comment>
<feature type="domain" description="O-acyltransferase WSD1 C-terminal" evidence="13">
    <location>
        <begin position="302"/>
        <end position="442"/>
    </location>
</feature>
<evidence type="ECO:0000256" key="7">
    <source>
        <dbReference type="ARBA" id="ARBA00022798"/>
    </source>
</evidence>
<evidence type="ECO:0000313" key="14">
    <source>
        <dbReference type="EMBL" id="VFA84014.1"/>
    </source>
</evidence>
<dbReference type="UniPathway" id="UPA00282"/>
<dbReference type="SUPFAM" id="SSF52777">
    <property type="entry name" value="CoA-dependent acyltransferases"/>
    <property type="match status" value="1"/>
</dbReference>
<dbReference type="InterPro" id="IPR014292">
    <property type="entry name" value="Acyl_transf_WS/DGAT"/>
</dbReference>
<dbReference type="GO" id="GO:0001666">
    <property type="term" value="P:response to hypoxia"/>
    <property type="evidence" value="ECO:0007669"/>
    <property type="project" value="TreeGrafter"/>
</dbReference>
<evidence type="ECO:0000256" key="10">
    <source>
        <dbReference type="ARBA" id="ARBA00048109"/>
    </source>
</evidence>
<evidence type="ECO:0000256" key="2">
    <source>
        <dbReference type="ARBA" id="ARBA00005189"/>
    </source>
</evidence>
<dbReference type="PANTHER" id="PTHR31650:SF1">
    <property type="entry name" value="WAX ESTER SYNTHASE_DIACYLGLYCEROL ACYLTRANSFERASE 4-RELATED"/>
    <property type="match status" value="1"/>
</dbReference>
<evidence type="ECO:0000259" key="12">
    <source>
        <dbReference type="Pfam" id="PF03007"/>
    </source>
</evidence>
<dbReference type="GO" id="GO:0004144">
    <property type="term" value="F:diacylglycerol O-acyltransferase activity"/>
    <property type="evidence" value="ECO:0007669"/>
    <property type="project" value="UniProtKB-EC"/>
</dbReference>
<dbReference type="GO" id="GO:0051701">
    <property type="term" value="P:biological process involved in interaction with host"/>
    <property type="evidence" value="ECO:0007669"/>
    <property type="project" value="TreeGrafter"/>
</dbReference>
<dbReference type="InterPro" id="IPR004255">
    <property type="entry name" value="O-acyltransferase_WSD1_N"/>
</dbReference>
<dbReference type="InterPro" id="IPR023213">
    <property type="entry name" value="CAT-like_dom_sf"/>
</dbReference>
<keyword evidence="5 11" id="KW-0444">Lipid biosynthesis</keyword>
<evidence type="ECO:0000256" key="5">
    <source>
        <dbReference type="ARBA" id="ARBA00022516"/>
    </source>
</evidence>
<comment type="similarity">
    <text evidence="3 11">Belongs to the long-chain O-acyltransferase family.</text>
</comment>
<protein>
    <recommendedName>
        <fullName evidence="4 11">Diacylglycerol O-acyltransferase</fullName>
        <ecNumber evidence="4 11">2.3.1.20</ecNumber>
    </recommendedName>
</protein>
<dbReference type="Pfam" id="PF03007">
    <property type="entry name" value="WS_DGAT_cat"/>
    <property type="match status" value="1"/>
</dbReference>
<comment type="pathway">
    <text evidence="1 11">Glycerolipid metabolism; triacylglycerol biosynthesis.</text>
</comment>
<evidence type="ECO:0000256" key="6">
    <source>
        <dbReference type="ARBA" id="ARBA00022679"/>
    </source>
</evidence>
<sequence>MSRLGPLDAGFLELEDTDQHVSAGIGVVAILGGKPGERDAFGRELGRRVAVDDRLRQKVRRGPLDISAPVWVPDTDFDLGHHLTWAALPQPRDEQALWQLVATTMERRLDRDHPLWHCTVVEELDGDRWAMILCAHHSMVDGVSGVSLFERLCDPPPGVSGRAPDPPQAETPQAQRRGLLHRATTVPAQAVRAAVAAPRVLARTALGMAPLVWNIVDPRRGSSLNGPIGRQRRYAVARVRLDDIHRVRAEFGGTVNDIALVAVTAALRAMLLARGERPRPDTIRVLTPVSTRSANARGRLDNRVSVMLPLLPVDLADPVDQLRAVRTQLGRLKHGSETGAGQTLIALAGLVPFGPMAWTVRAALRYPQHGIAALATNVPGPTETLRLFGSDVHDLAPFAPIAMRLRLGIAMLSYRGTLCFGITGDYDSTPDTDSIARTIPAAVTTLLDRAGR</sequence>
<evidence type="ECO:0000259" key="13">
    <source>
        <dbReference type="Pfam" id="PF06974"/>
    </source>
</evidence>
<reference evidence="14" key="1">
    <citation type="submission" date="2019-02" db="EMBL/GenBank/DDBJ databases">
        <authorList>
            <consortium name="Pathogen Informatics"/>
        </authorList>
    </citation>
    <scope>NUCLEOTIDE SEQUENCE</scope>
    <source>
        <strain evidence="14">3012STDY6733949</strain>
    </source>
</reference>
<keyword evidence="7 11" id="KW-0319">Glycerol metabolism</keyword>
<dbReference type="EC" id="2.3.1.20" evidence="4 11"/>
<dbReference type="InterPro" id="IPR009721">
    <property type="entry name" value="O-acyltransferase_WSD1_C"/>
</dbReference>
<dbReference type="Gene3D" id="3.30.559.10">
    <property type="entry name" value="Chloramphenicol acetyltransferase-like domain"/>
    <property type="match status" value="1"/>
</dbReference>
<evidence type="ECO:0000256" key="3">
    <source>
        <dbReference type="ARBA" id="ARBA00009587"/>
    </source>
</evidence>
<dbReference type="PANTHER" id="PTHR31650">
    <property type="entry name" value="O-ACYLTRANSFERASE (WSD1-LIKE) FAMILY PROTEIN"/>
    <property type="match status" value="1"/>
</dbReference>
<accession>A0A449GE47</accession>
<dbReference type="GO" id="GO:0005886">
    <property type="term" value="C:plasma membrane"/>
    <property type="evidence" value="ECO:0007669"/>
    <property type="project" value="TreeGrafter"/>
</dbReference>
<evidence type="ECO:0000256" key="8">
    <source>
        <dbReference type="ARBA" id="ARBA00023098"/>
    </source>
</evidence>
<feature type="domain" description="O-acyltransferase WSD1-like N-terminal" evidence="12">
    <location>
        <begin position="4"/>
        <end position="258"/>
    </location>
</feature>
<dbReference type="GO" id="GO:0071731">
    <property type="term" value="P:response to nitric oxide"/>
    <property type="evidence" value="ECO:0007669"/>
    <property type="project" value="TreeGrafter"/>
</dbReference>
<dbReference type="EMBL" id="CAACYE010000005">
    <property type="protein sequence ID" value="VFA84014.1"/>
    <property type="molecule type" value="Genomic_DNA"/>
</dbReference>
<dbReference type="RefSeq" id="WP_137352938.1">
    <property type="nucleotide sequence ID" value="NZ_CAACYE020000001.1"/>
</dbReference>
<dbReference type="GO" id="GO:0006071">
    <property type="term" value="P:glycerol metabolic process"/>
    <property type="evidence" value="ECO:0007669"/>
    <property type="project" value="UniProtKB-KW"/>
</dbReference>
<dbReference type="GO" id="GO:0019432">
    <property type="term" value="P:triglyceride biosynthetic process"/>
    <property type="evidence" value="ECO:0007669"/>
    <property type="project" value="UniProtKB-UniPathway"/>
</dbReference>
<keyword evidence="9 11" id="KW-0012">Acyltransferase</keyword>
<organism evidence="14">
    <name type="scientific">Nocardia farcinica</name>
    <dbReference type="NCBI Taxonomy" id="37329"/>
    <lineage>
        <taxon>Bacteria</taxon>
        <taxon>Bacillati</taxon>
        <taxon>Actinomycetota</taxon>
        <taxon>Actinomycetes</taxon>
        <taxon>Mycobacteriales</taxon>
        <taxon>Nocardiaceae</taxon>
        <taxon>Nocardia</taxon>
    </lineage>
</organism>
<evidence type="ECO:0000256" key="9">
    <source>
        <dbReference type="ARBA" id="ARBA00023315"/>
    </source>
</evidence>
<dbReference type="InterPro" id="IPR045034">
    <property type="entry name" value="O-acyltransferase_WSD1-like"/>
</dbReference>
<dbReference type="AlphaFoldDB" id="A0A449GE47"/>
<keyword evidence="6 11" id="KW-0808">Transferase</keyword>
<evidence type="ECO:0000256" key="4">
    <source>
        <dbReference type="ARBA" id="ARBA00013244"/>
    </source>
</evidence>
<proteinExistence type="inferred from homology"/>
<keyword evidence="8 11" id="KW-0443">Lipid metabolism</keyword>
<dbReference type="NCBIfam" id="TIGR02946">
    <property type="entry name" value="acyl_WS_DGAT"/>
    <property type="match status" value="1"/>
</dbReference>
<evidence type="ECO:0000256" key="1">
    <source>
        <dbReference type="ARBA" id="ARBA00004771"/>
    </source>
</evidence>
<gene>
    <name evidence="14" type="primary">tgs1_2</name>
    <name evidence="14" type="ORF">NCTC1935_01843</name>
</gene>
<evidence type="ECO:0000256" key="11">
    <source>
        <dbReference type="RuleBase" id="RU361241"/>
    </source>
</evidence>
<comment type="pathway">
    <text evidence="2">Lipid metabolism.</text>
</comment>
<dbReference type="Pfam" id="PF06974">
    <property type="entry name" value="WS_DGAT_C"/>
    <property type="match status" value="1"/>
</dbReference>
<name>A0A449GE47_NOCFR</name>